<keyword evidence="1" id="KW-0560">Oxidoreductase</keyword>
<dbReference type="EMBL" id="JAAARO010000007">
    <property type="protein sequence ID" value="KAF5744835.1"/>
    <property type="molecule type" value="Genomic_DNA"/>
</dbReference>
<dbReference type="GO" id="GO:0035336">
    <property type="term" value="P:long-chain fatty-acyl-CoA metabolic process"/>
    <property type="evidence" value="ECO:0007669"/>
    <property type="project" value="TreeGrafter"/>
</dbReference>
<evidence type="ECO:0000313" key="3">
    <source>
        <dbReference type="EMBL" id="KAF5744835.1"/>
    </source>
</evidence>
<proteinExistence type="inferred from homology"/>
<dbReference type="Proteomes" id="UP000593562">
    <property type="component" value="Unassembled WGS sequence"/>
</dbReference>
<evidence type="ECO:0000313" key="4">
    <source>
        <dbReference type="Proteomes" id="UP000593562"/>
    </source>
</evidence>
<dbReference type="PANTHER" id="PTHR11011:SF99">
    <property type="entry name" value="FATTY ACYL-COA REDUCTASE 3"/>
    <property type="match status" value="1"/>
</dbReference>
<dbReference type="Pfam" id="PF07993">
    <property type="entry name" value="NAD_binding_4"/>
    <property type="match status" value="1"/>
</dbReference>
<dbReference type="GO" id="GO:0080019">
    <property type="term" value="F:alcohol-forming very long-chain fatty acyl-CoA reductase activity"/>
    <property type="evidence" value="ECO:0007669"/>
    <property type="project" value="InterPro"/>
</dbReference>
<comment type="catalytic activity">
    <reaction evidence="1">
        <text>a long-chain fatty acyl-CoA + 2 NADPH + 2 H(+) = a long-chain primary fatty alcohol + 2 NADP(+) + CoA</text>
        <dbReference type="Rhea" id="RHEA:52716"/>
        <dbReference type="ChEBI" id="CHEBI:15378"/>
        <dbReference type="ChEBI" id="CHEBI:57287"/>
        <dbReference type="ChEBI" id="CHEBI:57783"/>
        <dbReference type="ChEBI" id="CHEBI:58349"/>
        <dbReference type="ChEBI" id="CHEBI:77396"/>
        <dbReference type="ChEBI" id="CHEBI:83139"/>
        <dbReference type="EC" id="1.2.1.84"/>
    </reaction>
</comment>
<comment type="caution">
    <text evidence="3">The sequence shown here is derived from an EMBL/GenBank/DDBJ whole genome shotgun (WGS) entry which is preliminary data.</text>
</comment>
<dbReference type="InParanoid" id="A0A7J7DEM9"/>
<keyword evidence="1" id="KW-0444">Lipid biosynthesis</keyword>
<protein>
    <recommendedName>
        <fullName evidence="1">Fatty acyl-CoA reductase</fullName>
        <ecNumber evidence="1">1.2.1.84</ecNumber>
    </recommendedName>
</protein>
<dbReference type="SUPFAM" id="SSF51735">
    <property type="entry name" value="NAD(P)-binding Rossmann-fold domains"/>
    <property type="match status" value="1"/>
</dbReference>
<comment type="similarity">
    <text evidence="1">Belongs to the fatty acyl-CoA reductase family.</text>
</comment>
<sequence>MESGRVAELLENKTILITGATGFLAKVLVEKVMRSQPNVKKLYLVLRAENAIAASQRLRDEVFSKDLFRVVRERWGTENFDSFINSKVIPVVGDVSSNNLGIEDSNLREEMWREIDFIINSAATTRFDERYDVALGTNTFGPFNVINFATRCVKVNMLLHVSTAYVCGEREGLLSEKSFYMGETLKGTTKLNVYAEKKIVEENLKQLNAQNATEKTITSTLKDLGMKRAKIHGWPNTYSFTKAMGEMVLGECRENMSLIIIRPPGISSTYKEPFPGWIEGLRTMDTVVINYGKGKLKCFLGGSNTVLDMIPADMVVNTILIAMVAHANQTQSIQIVYHVGSSLRNPLTLSNILKFTKCCFHTNPLINKNGKPIKVSKGKLLNSMAKFRIYMTARYALPLKL</sequence>
<organism evidence="3 4">
    <name type="scientific">Tripterygium wilfordii</name>
    <name type="common">Thunder God vine</name>
    <dbReference type="NCBI Taxonomy" id="458696"/>
    <lineage>
        <taxon>Eukaryota</taxon>
        <taxon>Viridiplantae</taxon>
        <taxon>Streptophyta</taxon>
        <taxon>Embryophyta</taxon>
        <taxon>Tracheophyta</taxon>
        <taxon>Spermatophyta</taxon>
        <taxon>Magnoliopsida</taxon>
        <taxon>eudicotyledons</taxon>
        <taxon>Gunneridae</taxon>
        <taxon>Pentapetalae</taxon>
        <taxon>rosids</taxon>
        <taxon>fabids</taxon>
        <taxon>Celastrales</taxon>
        <taxon>Celastraceae</taxon>
        <taxon>Tripterygium</taxon>
    </lineage>
</organism>
<dbReference type="InterPro" id="IPR026055">
    <property type="entry name" value="FAR"/>
</dbReference>
<keyword evidence="1" id="KW-0443">Lipid metabolism</keyword>
<keyword evidence="4" id="KW-1185">Reference proteome</keyword>
<accession>A0A7J7DEM9</accession>
<dbReference type="EC" id="1.2.1.84" evidence="1"/>
<dbReference type="GO" id="GO:0010345">
    <property type="term" value="P:suberin biosynthetic process"/>
    <property type="evidence" value="ECO:0007669"/>
    <property type="project" value="TreeGrafter"/>
</dbReference>
<comment type="function">
    <text evidence="1">Catalyzes the reduction of fatty acyl-CoA to fatty alcohols.</text>
</comment>
<dbReference type="GO" id="GO:0102965">
    <property type="term" value="F:alcohol-forming long-chain fatty acyl-CoA reductase activity"/>
    <property type="evidence" value="ECO:0007669"/>
    <property type="project" value="UniProtKB-EC"/>
</dbReference>
<feature type="domain" description="Thioester reductase (TE)" evidence="2">
    <location>
        <begin position="17"/>
        <end position="319"/>
    </location>
</feature>
<dbReference type="InterPro" id="IPR013120">
    <property type="entry name" value="FAR_NAD-bd"/>
</dbReference>
<dbReference type="PANTHER" id="PTHR11011">
    <property type="entry name" value="MALE STERILITY PROTEIN 2-RELATED"/>
    <property type="match status" value="1"/>
</dbReference>
<reference evidence="3 4" key="1">
    <citation type="journal article" date="2020" name="Nat. Commun.">
        <title>Genome of Tripterygium wilfordii and identification of cytochrome P450 involved in triptolide biosynthesis.</title>
        <authorList>
            <person name="Tu L."/>
            <person name="Su P."/>
            <person name="Zhang Z."/>
            <person name="Gao L."/>
            <person name="Wang J."/>
            <person name="Hu T."/>
            <person name="Zhou J."/>
            <person name="Zhang Y."/>
            <person name="Zhao Y."/>
            <person name="Liu Y."/>
            <person name="Song Y."/>
            <person name="Tong Y."/>
            <person name="Lu Y."/>
            <person name="Yang J."/>
            <person name="Xu C."/>
            <person name="Jia M."/>
            <person name="Peters R.J."/>
            <person name="Huang L."/>
            <person name="Gao W."/>
        </authorList>
    </citation>
    <scope>NUCLEOTIDE SEQUENCE [LARGE SCALE GENOMIC DNA]</scope>
    <source>
        <strain evidence="4">cv. XIE 37</strain>
        <tissue evidence="3">Leaf</tissue>
    </source>
</reference>
<dbReference type="InterPro" id="IPR036291">
    <property type="entry name" value="NAD(P)-bd_dom_sf"/>
</dbReference>
<gene>
    <name evidence="3" type="ORF">HS088_TW07G00415</name>
</gene>
<dbReference type="CDD" id="cd05236">
    <property type="entry name" value="FAR-N_SDR_e"/>
    <property type="match status" value="1"/>
</dbReference>
<evidence type="ECO:0000259" key="2">
    <source>
        <dbReference type="Pfam" id="PF07993"/>
    </source>
</evidence>
<dbReference type="Gene3D" id="3.40.50.720">
    <property type="entry name" value="NAD(P)-binding Rossmann-like Domain"/>
    <property type="match status" value="1"/>
</dbReference>
<name>A0A7J7DEM9_TRIWF</name>
<evidence type="ECO:0000256" key="1">
    <source>
        <dbReference type="RuleBase" id="RU363097"/>
    </source>
</evidence>
<keyword evidence="1" id="KW-0521">NADP</keyword>
<dbReference type="AlphaFoldDB" id="A0A7J7DEM9"/>